<dbReference type="InterPro" id="IPR015421">
    <property type="entry name" value="PyrdxlP-dep_Trfase_major"/>
</dbReference>
<dbReference type="InterPro" id="IPR050106">
    <property type="entry name" value="HistidinolP_aminotransfase"/>
</dbReference>
<sequence>MSAPTARTGILEIAPYVGGTSSLDSARRIIKLSSNEGALGPSPKAVEAVRDAAAAMHRYPDGGAIALREAIGARFALDPARIVCGAGSDELISLLTYSYAGAGDEVLYTEHGFLMYPIAALAAGARPVKAAESNLRADIDLLLEKVSAQTRIVFIANPNNPTGSYLSGQEIRRLRRDLREDVLLVIDAAYAEFVNAPDYSDGADLVEGSDNVVMTRTFSKIFALGGLRLGWCYAPTAIADILNRVRGPFNVSSLAQAAGIAALEDREFFDRAAAHNSQWRDWTIAEVRALGLDVPPSVGNFILPRFAAEGLHTADRADAFLKSRGIIVRKMGAYGLGEHLRVSIGREDEMRAFVAALGDFMNP</sequence>
<comment type="pathway">
    <text evidence="2 9">Amino-acid biosynthesis; L-histidine biosynthesis; L-histidine from 5-phospho-alpha-D-ribose 1-diphosphate: step 7/9.</text>
</comment>
<dbReference type="GO" id="GO:0030170">
    <property type="term" value="F:pyridoxal phosphate binding"/>
    <property type="evidence" value="ECO:0007669"/>
    <property type="project" value="InterPro"/>
</dbReference>
<protein>
    <recommendedName>
        <fullName evidence="9">Histidinol-phosphate aminotransferase</fullName>
        <ecNumber evidence="9">2.6.1.9</ecNumber>
    </recommendedName>
    <alternativeName>
        <fullName evidence="9">Imidazole acetol-phosphate transaminase</fullName>
    </alternativeName>
</protein>
<dbReference type="CDD" id="cd00609">
    <property type="entry name" value="AAT_like"/>
    <property type="match status" value="1"/>
</dbReference>
<dbReference type="HAMAP" id="MF_01023">
    <property type="entry name" value="HisC_aminotrans_2"/>
    <property type="match status" value="1"/>
</dbReference>
<evidence type="ECO:0000256" key="6">
    <source>
        <dbReference type="ARBA" id="ARBA00022679"/>
    </source>
</evidence>
<comment type="caution">
    <text evidence="11">The sequence shown here is derived from an EMBL/GenBank/DDBJ whole genome shotgun (WGS) entry which is preliminary data.</text>
</comment>
<dbReference type="Pfam" id="PF00155">
    <property type="entry name" value="Aminotran_1_2"/>
    <property type="match status" value="1"/>
</dbReference>
<organism evidence="11 12">
    <name type="scientific">Varunaivibrio sulfuroxidans</name>
    <dbReference type="NCBI Taxonomy" id="1773489"/>
    <lineage>
        <taxon>Bacteria</taxon>
        <taxon>Pseudomonadati</taxon>
        <taxon>Pseudomonadota</taxon>
        <taxon>Alphaproteobacteria</taxon>
        <taxon>Rhodospirillales</taxon>
        <taxon>Magnetovibrionaceae</taxon>
        <taxon>Varunaivibrio</taxon>
    </lineage>
</organism>
<dbReference type="Proteomes" id="UP000295304">
    <property type="component" value="Unassembled WGS sequence"/>
</dbReference>
<gene>
    <name evidence="9" type="primary">hisC</name>
    <name evidence="11" type="ORF">EDD55_107114</name>
</gene>
<dbReference type="GO" id="GO:0000105">
    <property type="term" value="P:L-histidine biosynthetic process"/>
    <property type="evidence" value="ECO:0007669"/>
    <property type="project" value="UniProtKB-UniRule"/>
</dbReference>
<keyword evidence="5 9" id="KW-0032">Aminotransferase</keyword>
<evidence type="ECO:0000256" key="4">
    <source>
        <dbReference type="ARBA" id="ARBA00011738"/>
    </source>
</evidence>
<keyword evidence="12" id="KW-1185">Reference proteome</keyword>
<dbReference type="AlphaFoldDB" id="A0A4R3J8L0"/>
<feature type="modified residue" description="N6-(pyridoxal phosphate)lysine" evidence="9">
    <location>
        <position position="220"/>
    </location>
</feature>
<evidence type="ECO:0000256" key="9">
    <source>
        <dbReference type="HAMAP-Rule" id="MF_01023"/>
    </source>
</evidence>
<dbReference type="UniPathway" id="UPA00031">
    <property type="reaction ID" value="UER00012"/>
</dbReference>
<comment type="subunit">
    <text evidence="4 9">Homodimer.</text>
</comment>
<keyword evidence="9" id="KW-0028">Amino-acid biosynthesis</keyword>
<dbReference type="InterPro" id="IPR005861">
    <property type="entry name" value="HisP_aminotrans"/>
</dbReference>
<reference evidence="11 12" key="1">
    <citation type="submission" date="2019-03" db="EMBL/GenBank/DDBJ databases">
        <title>Genomic Encyclopedia of Type Strains, Phase IV (KMG-IV): sequencing the most valuable type-strain genomes for metagenomic binning, comparative biology and taxonomic classification.</title>
        <authorList>
            <person name="Goeker M."/>
        </authorList>
    </citation>
    <scope>NUCLEOTIDE SEQUENCE [LARGE SCALE GENOMIC DNA]</scope>
    <source>
        <strain evidence="11 12">DSM 101688</strain>
    </source>
</reference>
<comment type="cofactor">
    <cofactor evidence="1 9">
        <name>pyridoxal 5'-phosphate</name>
        <dbReference type="ChEBI" id="CHEBI:597326"/>
    </cofactor>
</comment>
<feature type="domain" description="Aminotransferase class I/classII large" evidence="10">
    <location>
        <begin position="28"/>
        <end position="357"/>
    </location>
</feature>
<dbReference type="SUPFAM" id="SSF53383">
    <property type="entry name" value="PLP-dependent transferases"/>
    <property type="match status" value="1"/>
</dbReference>
<evidence type="ECO:0000256" key="1">
    <source>
        <dbReference type="ARBA" id="ARBA00001933"/>
    </source>
</evidence>
<dbReference type="RefSeq" id="WP_132939413.1">
    <property type="nucleotide sequence ID" value="NZ_CP119676.1"/>
</dbReference>
<dbReference type="NCBIfam" id="TIGR01141">
    <property type="entry name" value="hisC"/>
    <property type="match status" value="1"/>
</dbReference>
<dbReference type="Gene3D" id="3.40.640.10">
    <property type="entry name" value="Type I PLP-dependent aspartate aminotransferase-like (Major domain)"/>
    <property type="match status" value="1"/>
</dbReference>
<dbReference type="Gene3D" id="3.90.1150.10">
    <property type="entry name" value="Aspartate Aminotransferase, domain 1"/>
    <property type="match status" value="1"/>
</dbReference>
<keyword evidence="6 9" id="KW-0808">Transferase</keyword>
<evidence type="ECO:0000256" key="3">
    <source>
        <dbReference type="ARBA" id="ARBA00007970"/>
    </source>
</evidence>
<accession>A0A4R3J8L0</accession>
<evidence type="ECO:0000256" key="5">
    <source>
        <dbReference type="ARBA" id="ARBA00022576"/>
    </source>
</evidence>
<dbReference type="OrthoDB" id="9809616at2"/>
<dbReference type="PANTHER" id="PTHR43643:SF3">
    <property type="entry name" value="HISTIDINOL-PHOSPHATE AMINOTRANSFERASE"/>
    <property type="match status" value="1"/>
</dbReference>
<evidence type="ECO:0000256" key="7">
    <source>
        <dbReference type="ARBA" id="ARBA00022898"/>
    </source>
</evidence>
<dbReference type="EC" id="2.6.1.9" evidence="9"/>
<evidence type="ECO:0000256" key="8">
    <source>
        <dbReference type="ARBA" id="ARBA00047481"/>
    </source>
</evidence>
<evidence type="ECO:0000313" key="11">
    <source>
        <dbReference type="EMBL" id="TCS61705.1"/>
    </source>
</evidence>
<dbReference type="InterPro" id="IPR004839">
    <property type="entry name" value="Aminotransferase_I/II_large"/>
</dbReference>
<evidence type="ECO:0000313" key="12">
    <source>
        <dbReference type="Proteomes" id="UP000295304"/>
    </source>
</evidence>
<name>A0A4R3J8L0_9PROT</name>
<comment type="catalytic activity">
    <reaction evidence="8 9">
        <text>L-histidinol phosphate + 2-oxoglutarate = 3-(imidazol-4-yl)-2-oxopropyl phosphate + L-glutamate</text>
        <dbReference type="Rhea" id="RHEA:23744"/>
        <dbReference type="ChEBI" id="CHEBI:16810"/>
        <dbReference type="ChEBI" id="CHEBI:29985"/>
        <dbReference type="ChEBI" id="CHEBI:57766"/>
        <dbReference type="ChEBI" id="CHEBI:57980"/>
        <dbReference type="EC" id="2.6.1.9"/>
    </reaction>
</comment>
<dbReference type="PANTHER" id="PTHR43643">
    <property type="entry name" value="HISTIDINOL-PHOSPHATE AMINOTRANSFERASE 2"/>
    <property type="match status" value="1"/>
</dbReference>
<keyword evidence="9" id="KW-0368">Histidine biosynthesis</keyword>
<evidence type="ECO:0000259" key="10">
    <source>
        <dbReference type="Pfam" id="PF00155"/>
    </source>
</evidence>
<evidence type="ECO:0000256" key="2">
    <source>
        <dbReference type="ARBA" id="ARBA00005011"/>
    </source>
</evidence>
<proteinExistence type="inferred from homology"/>
<dbReference type="InterPro" id="IPR015424">
    <property type="entry name" value="PyrdxlP-dep_Trfase"/>
</dbReference>
<keyword evidence="7 9" id="KW-0663">Pyridoxal phosphate</keyword>
<comment type="similarity">
    <text evidence="3 9">Belongs to the class-II pyridoxal-phosphate-dependent aminotransferase family. Histidinol-phosphate aminotransferase subfamily.</text>
</comment>
<dbReference type="GO" id="GO:0004400">
    <property type="term" value="F:histidinol-phosphate transaminase activity"/>
    <property type="evidence" value="ECO:0007669"/>
    <property type="project" value="UniProtKB-UniRule"/>
</dbReference>
<dbReference type="InterPro" id="IPR015422">
    <property type="entry name" value="PyrdxlP-dep_Trfase_small"/>
</dbReference>
<dbReference type="EMBL" id="SLZW01000007">
    <property type="protein sequence ID" value="TCS61705.1"/>
    <property type="molecule type" value="Genomic_DNA"/>
</dbReference>